<feature type="domain" description="Integrase catalytic" evidence="1">
    <location>
        <begin position="162"/>
        <end position="321"/>
    </location>
</feature>
<dbReference type="GO" id="GO:0032196">
    <property type="term" value="P:transposition"/>
    <property type="evidence" value="ECO:0007669"/>
    <property type="project" value="TreeGrafter"/>
</dbReference>
<dbReference type="GO" id="GO:0015074">
    <property type="term" value="P:DNA integration"/>
    <property type="evidence" value="ECO:0007669"/>
    <property type="project" value="InterPro"/>
</dbReference>
<dbReference type="EMBL" id="JTLV02000006">
    <property type="protein sequence ID" value="PQM29982.1"/>
    <property type="molecule type" value="Genomic_DNA"/>
</dbReference>
<dbReference type="GO" id="GO:0003676">
    <property type="term" value="F:nucleic acid binding"/>
    <property type="evidence" value="ECO:0007669"/>
    <property type="project" value="InterPro"/>
</dbReference>
<dbReference type="AlphaFoldDB" id="A0A2P6F9G4"/>
<dbReference type="PANTHER" id="PTHR10948:SF23">
    <property type="entry name" value="TRANSPOSASE INSI FOR INSERTION SEQUENCE ELEMENT IS30A-RELATED"/>
    <property type="match status" value="1"/>
</dbReference>
<dbReference type="EMBL" id="JTLV02000004">
    <property type="protein sequence ID" value="PQM30078.1"/>
    <property type="molecule type" value="Genomic_DNA"/>
</dbReference>
<dbReference type="OrthoDB" id="396854at2"/>
<dbReference type="EMBL" id="JTLV02000003">
    <property type="protein sequence ID" value="PQM30201.1"/>
    <property type="molecule type" value="Genomic_DNA"/>
</dbReference>
<dbReference type="GO" id="GO:0005829">
    <property type="term" value="C:cytosol"/>
    <property type="evidence" value="ECO:0007669"/>
    <property type="project" value="TreeGrafter"/>
</dbReference>
<evidence type="ECO:0000313" key="5">
    <source>
        <dbReference type="EMBL" id="PQM30103.1"/>
    </source>
</evidence>
<keyword evidence="8" id="KW-1185">Reference proteome</keyword>
<dbReference type="InterPro" id="IPR053392">
    <property type="entry name" value="Transposase_IS30-like"/>
</dbReference>
<dbReference type="EMBL" id="JTLV02000005">
    <property type="protein sequence ID" value="PQM30030.1"/>
    <property type="molecule type" value="Genomic_DNA"/>
</dbReference>
<dbReference type="InterPro" id="IPR012337">
    <property type="entry name" value="RNaseH-like_sf"/>
</dbReference>
<proteinExistence type="predicted"/>
<evidence type="ECO:0000313" key="3">
    <source>
        <dbReference type="EMBL" id="PQM30030.1"/>
    </source>
</evidence>
<reference evidence="5" key="1">
    <citation type="submission" date="2014-10" db="EMBL/GenBank/DDBJ databases">
        <authorList>
            <person name="Seo M.-J."/>
            <person name="Seok Y.J."/>
            <person name="Cha I.-T."/>
        </authorList>
    </citation>
    <scope>NUCLEOTIDE SEQUENCE</scope>
    <source>
        <strain evidence="5">MSRO</strain>
    </source>
</reference>
<evidence type="ECO:0000313" key="4">
    <source>
        <dbReference type="EMBL" id="PQM30078.1"/>
    </source>
</evidence>
<dbReference type="RefSeq" id="WP_040093915.1">
    <property type="nucleotide sequence ID" value="NZ_CM020866.1"/>
</dbReference>
<dbReference type="InterPro" id="IPR001584">
    <property type="entry name" value="Integrase_cat-core"/>
</dbReference>
<dbReference type="PANTHER" id="PTHR10948">
    <property type="entry name" value="TRANSPOSASE"/>
    <property type="match status" value="1"/>
</dbReference>
<reference evidence="5 8" key="2">
    <citation type="journal article" date="2015" name="MBio">
        <title>Genome sequence of the Drosophila melanogaster male-killing Spiroplasma strain MSRO endosymbiont.</title>
        <authorList>
            <person name="Paredes J.C."/>
            <person name="Herren J.K."/>
            <person name="Schupfer F."/>
            <person name="Marin R."/>
            <person name="Claverol S."/>
            <person name="Kuo C.H."/>
            <person name="Lemaitre B."/>
            <person name="Beven L."/>
        </authorList>
    </citation>
    <scope>NUCLEOTIDE SEQUENCE [LARGE SCALE GENOMIC DNA]</scope>
    <source>
        <strain evidence="5 8">MSRO</strain>
    </source>
</reference>
<comment type="caution">
    <text evidence="5">The sequence shown here is derived from an EMBL/GenBank/DDBJ whole genome shotgun (WGS) entry which is preliminary data.</text>
</comment>
<dbReference type="Proteomes" id="UP000031565">
    <property type="component" value="Unassembled WGS sequence"/>
</dbReference>
<reference evidence="5" key="3">
    <citation type="submission" date="2017-11" db="EMBL/GenBank/DDBJ databases">
        <title>Cell-free culture of the endosymbiotic bacteria Spiroplasma poulsonii highlights bacterial genes involved in host-symbiont interactions.</title>
        <authorList>
            <person name="Masson F."/>
            <person name="Calderon Copete S.P."/>
            <person name="Schupfer F."/>
            <person name="Garcia-Arraez G."/>
            <person name="Lemaitre B."/>
        </authorList>
    </citation>
    <scope>NUCLEOTIDE SEQUENCE</scope>
    <source>
        <strain evidence="5">MSRO</strain>
    </source>
</reference>
<dbReference type="EMBL" id="JTLV02000001">
    <property type="protein sequence ID" value="PQM31997.1"/>
    <property type="molecule type" value="Genomic_DNA"/>
</dbReference>
<dbReference type="SUPFAM" id="SSF53098">
    <property type="entry name" value="Ribonuclease H-like"/>
    <property type="match status" value="1"/>
</dbReference>
<sequence length="325" mass="38971">MRKFKHLSINEKIILKDLSISELYKKKNGKINYSKIARFMGRDKETIRRELKKFKEYDPLKSQKQYLKNRKNSKKHITLTVKQIKWLNKNFNTLHNTPETICKLYEQEFNEKFPMCFKTLYKYIYLGLFNMDKKYLYFKGKKRKTKNSTDNRGKLSNYRTIEESKHDRYEFGWFQMDCIVGADHKSVVLTFTEELTNFTIAEKLKEQTAEEVVKTIRSIFKNRLFKKCIKGIITDQGKEFSKWKEIEKITNANVYFCDPGTPTQKPKVERMNRDIRHWLPPGTDFNLVDTKKLNWIMKTINEKLRPSLNWISSKKAFNFLALVTK</sequence>
<dbReference type="Pfam" id="PF00665">
    <property type="entry name" value="rve"/>
    <property type="match status" value="1"/>
</dbReference>
<dbReference type="GO" id="GO:0004803">
    <property type="term" value="F:transposase activity"/>
    <property type="evidence" value="ECO:0007669"/>
    <property type="project" value="TreeGrafter"/>
</dbReference>
<dbReference type="InterPro" id="IPR051917">
    <property type="entry name" value="Transposase-Integrase"/>
</dbReference>
<dbReference type="EMBL" id="JTLV02000004">
    <property type="protein sequence ID" value="PQM30103.1"/>
    <property type="molecule type" value="Genomic_DNA"/>
</dbReference>
<accession>A0A2P6F9G4</accession>
<dbReference type="PROSITE" id="PS50994">
    <property type="entry name" value="INTEGRASE"/>
    <property type="match status" value="1"/>
</dbReference>
<name>A0A2P6F9G4_9MOLU</name>
<evidence type="ECO:0000259" key="1">
    <source>
        <dbReference type="PROSITE" id="PS50994"/>
    </source>
</evidence>
<dbReference type="Gene3D" id="3.30.420.10">
    <property type="entry name" value="Ribonuclease H-like superfamily/Ribonuclease H"/>
    <property type="match status" value="1"/>
</dbReference>
<dbReference type="InterPro" id="IPR036397">
    <property type="entry name" value="RNaseH_sf"/>
</dbReference>
<evidence type="ECO:0000313" key="6">
    <source>
        <dbReference type="EMBL" id="PQM30201.1"/>
    </source>
</evidence>
<protein>
    <submittedName>
        <fullName evidence="5">Integrase core domain</fullName>
    </submittedName>
</protein>
<evidence type="ECO:0000313" key="2">
    <source>
        <dbReference type="EMBL" id="PQM29982.1"/>
    </source>
</evidence>
<dbReference type="NCBIfam" id="NF033563">
    <property type="entry name" value="transpos_IS30"/>
    <property type="match status" value="1"/>
</dbReference>
<organism evidence="5 8">
    <name type="scientific">Spiroplasma poulsonii</name>
    <dbReference type="NCBI Taxonomy" id="2138"/>
    <lineage>
        <taxon>Bacteria</taxon>
        <taxon>Bacillati</taxon>
        <taxon>Mycoplasmatota</taxon>
        <taxon>Mollicutes</taxon>
        <taxon>Entomoplasmatales</taxon>
        <taxon>Spiroplasmataceae</taxon>
        <taxon>Spiroplasma</taxon>
    </lineage>
</organism>
<evidence type="ECO:0000313" key="8">
    <source>
        <dbReference type="Proteomes" id="UP000031565"/>
    </source>
</evidence>
<gene>
    <name evidence="7" type="ORF">SMSRO_SF018710</name>
    <name evidence="6" type="ORF">SMSRO_SF024800</name>
    <name evidence="4" type="ORF">SMSRO_SF025500</name>
    <name evidence="5" type="ORF">SMSRO_SF025750</name>
    <name evidence="3" type="ORF">SMSRO_SF026870</name>
    <name evidence="2" type="ORF">SMSRO_SF028650</name>
</gene>
<evidence type="ECO:0000313" key="7">
    <source>
        <dbReference type="EMBL" id="PQM31997.1"/>
    </source>
</evidence>